<comment type="catalytic activity">
    <reaction evidence="8">
        <text>L-seryl-[protein] + ATP = O-phospho-L-seryl-[protein] + ADP + H(+)</text>
        <dbReference type="Rhea" id="RHEA:17989"/>
        <dbReference type="Rhea" id="RHEA-COMP:9863"/>
        <dbReference type="Rhea" id="RHEA-COMP:11604"/>
        <dbReference type="ChEBI" id="CHEBI:15378"/>
        <dbReference type="ChEBI" id="CHEBI:29999"/>
        <dbReference type="ChEBI" id="CHEBI:30616"/>
        <dbReference type="ChEBI" id="CHEBI:83421"/>
        <dbReference type="ChEBI" id="CHEBI:456216"/>
        <dbReference type="EC" id="2.7.11.1"/>
    </reaction>
</comment>
<dbReference type="PANTHER" id="PTHR47634">
    <property type="entry name" value="PROTEIN KINASE DOMAIN-CONTAINING PROTEIN-RELATED"/>
    <property type="match status" value="1"/>
</dbReference>
<dbReference type="InterPro" id="IPR000719">
    <property type="entry name" value="Prot_kinase_dom"/>
</dbReference>
<evidence type="ECO:0000256" key="1">
    <source>
        <dbReference type="ARBA" id="ARBA00012513"/>
    </source>
</evidence>
<proteinExistence type="predicted"/>
<dbReference type="GO" id="GO:0005737">
    <property type="term" value="C:cytoplasm"/>
    <property type="evidence" value="ECO:0007669"/>
    <property type="project" value="TreeGrafter"/>
</dbReference>
<keyword evidence="3" id="KW-0808">Transferase</keyword>
<dbReference type="Proteomes" id="UP000324800">
    <property type="component" value="Unassembled WGS sequence"/>
</dbReference>
<dbReference type="GO" id="GO:0050684">
    <property type="term" value="P:regulation of mRNA processing"/>
    <property type="evidence" value="ECO:0007669"/>
    <property type="project" value="TreeGrafter"/>
</dbReference>
<dbReference type="EC" id="2.7.11.1" evidence="1"/>
<dbReference type="GO" id="GO:0005634">
    <property type="term" value="C:nucleus"/>
    <property type="evidence" value="ECO:0007669"/>
    <property type="project" value="TreeGrafter"/>
</dbReference>
<dbReference type="Gene3D" id="1.10.510.10">
    <property type="entry name" value="Transferase(Phosphotransferase) domain 1"/>
    <property type="match status" value="1"/>
</dbReference>
<keyword evidence="6" id="KW-0067">ATP-binding</keyword>
<dbReference type="OrthoDB" id="2649at2759"/>
<dbReference type="SUPFAM" id="SSF56112">
    <property type="entry name" value="Protein kinase-like (PK-like)"/>
    <property type="match status" value="1"/>
</dbReference>
<evidence type="ECO:0000256" key="2">
    <source>
        <dbReference type="ARBA" id="ARBA00022527"/>
    </source>
</evidence>
<feature type="domain" description="Protein kinase" evidence="9">
    <location>
        <begin position="1"/>
        <end position="118"/>
    </location>
</feature>
<comment type="catalytic activity">
    <reaction evidence="7">
        <text>L-threonyl-[protein] + ATP = O-phospho-L-threonyl-[protein] + ADP + H(+)</text>
        <dbReference type="Rhea" id="RHEA:46608"/>
        <dbReference type="Rhea" id="RHEA-COMP:11060"/>
        <dbReference type="Rhea" id="RHEA-COMP:11605"/>
        <dbReference type="ChEBI" id="CHEBI:15378"/>
        <dbReference type="ChEBI" id="CHEBI:30013"/>
        <dbReference type="ChEBI" id="CHEBI:30616"/>
        <dbReference type="ChEBI" id="CHEBI:61977"/>
        <dbReference type="ChEBI" id="CHEBI:456216"/>
        <dbReference type="EC" id="2.7.11.1"/>
    </reaction>
</comment>
<keyword evidence="2" id="KW-0723">Serine/threonine-protein kinase</keyword>
<evidence type="ECO:0000256" key="6">
    <source>
        <dbReference type="ARBA" id="ARBA00022840"/>
    </source>
</evidence>
<evidence type="ECO:0000313" key="10">
    <source>
        <dbReference type="EMBL" id="KAA6359565.1"/>
    </source>
</evidence>
<feature type="non-terminal residue" evidence="10">
    <location>
        <position position="1"/>
    </location>
</feature>
<dbReference type="EMBL" id="SNRW01028187">
    <property type="protein sequence ID" value="KAA6359565.1"/>
    <property type="molecule type" value="Genomic_DNA"/>
</dbReference>
<comment type="caution">
    <text evidence="10">The sequence shown here is derived from an EMBL/GenBank/DDBJ whole genome shotgun (WGS) entry which is preliminary data.</text>
</comment>
<dbReference type="GO" id="GO:0000245">
    <property type="term" value="P:spliceosomal complex assembly"/>
    <property type="evidence" value="ECO:0007669"/>
    <property type="project" value="TreeGrafter"/>
</dbReference>
<dbReference type="GO" id="GO:0005524">
    <property type="term" value="F:ATP binding"/>
    <property type="evidence" value="ECO:0007669"/>
    <property type="project" value="UniProtKB-KW"/>
</dbReference>
<name>A0A5J4TQC4_9EUKA</name>
<evidence type="ECO:0000256" key="7">
    <source>
        <dbReference type="ARBA" id="ARBA00047899"/>
    </source>
</evidence>
<organism evidence="10 11">
    <name type="scientific">Streblomastix strix</name>
    <dbReference type="NCBI Taxonomy" id="222440"/>
    <lineage>
        <taxon>Eukaryota</taxon>
        <taxon>Metamonada</taxon>
        <taxon>Preaxostyla</taxon>
        <taxon>Oxymonadida</taxon>
        <taxon>Streblomastigidae</taxon>
        <taxon>Streblomastix</taxon>
    </lineage>
</organism>
<dbReference type="AlphaFoldDB" id="A0A5J4TQC4"/>
<evidence type="ECO:0000256" key="8">
    <source>
        <dbReference type="ARBA" id="ARBA00048679"/>
    </source>
</evidence>
<dbReference type="Pfam" id="PF00069">
    <property type="entry name" value="Pkinase"/>
    <property type="match status" value="1"/>
</dbReference>
<dbReference type="InterPro" id="IPR051334">
    <property type="entry name" value="SRPK"/>
</dbReference>
<dbReference type="PROSITE" id="PS50011">
    <property type="entry name" value="PROTEIN_KINASE_DOM"/>
    <property type="match status" value="1"/>
</dbReference>
<dbReference type="GO" id="GO:0004674">
    <property type="term" value="F:protein serine/threonine kinase activity"/>
    <property type="evidence" value="ECO:0007669"/>
    <property type="project" value="UniProtKB-KW"/>
</dbReference>
<reference evidence="10 11" key="1">
    <citation type="submission" date="2019-03" db="EMBL/GenBank/DDBJ databases">
        <title>Single cell metagenomics reveals metabolic interactions within the superorganism composed of flagellate Streblomastix strix and complex community of Bacteroidetes bacteria on its surface.</title>
        <authorList>
            <person name="Treitli S.C."/>
            <person name="Kolisko M."/>
            <person name="Husnik F."/>
            <person name="Keeling P."/>
            <person name="Hampl V."/>
        </authorList>
    </citation>
    <scope>NUCLEOTIDE SEQUENCE [LARGE SCALE GENOMIC DNA]</scope>
    <source>
        <strain evidence="10">ST1C</strain>
    </source>
</reference>
<evidence type="ECO:0000256" key="4">
    <source>
        <dbReference type="ARBA" id="ARBA00022741"/>
    </source>
</evidence>
<evidence type="ECO:0000313" key="11">
    <source>
        <dbReference type="Proteomes" id="UP000324800"/>
    </source>
</evidence>
<evidence type="ECO:0000259" key="9">
    <source>
        <dbReference type="PROSITE" id="PS50011"/>
    </source>
</evidence>
<protein>
    <recommendedName>
        <fullName evidence="1">non-specific serine/threonine protein kinase</fullName>
        <ecNumber evidence="1">2.7.11.1</ecNumber>
    </recommendedName>
</protein>
<keyword evidence="4" id="KW-0547">Nucleotide-binding</keyword>
<gene>
    <name evidence="10" type="ORF">EZS28_044908</name>
</gene>
<evidence type="ECO:0000256" key="5">
    <source>
        <dbReference type="ARBA" id="ARBA00022777"/>
    </source>
</evidence>
<keyword evidence="5 10" id="KW-0418">Kinase</keyword>
<evidence type="ECO:0000256" key="3">
    <source>
        <dbReference type="ARBA" id="ARBA00022679"/>
    </source>
</evidence>
<dbReference type="InterPro" id="IPR011009">
    <property type="entry name" value="Kinase-like_dom_sf"/>
</dbReference>
<dbReference type="PANTHER" id="PTHR47634:SF9">
    <property type="entry name" value="PROTEIN KINASE DOMAIN-CONTAINING PROTEIN-RELATED"/>
    <property type="match status" value="1"/>
</dbReference>
<sequence length="155" mass="17895">IKLVDFGNACWTDKHFTDNIQTCEYRAPEAILKAKYDTSCDIWSFACMIFELLTGDYLFDPHEEKVKVIKKKEDNQNQGFGQFNPDPNGIKQQIQQQVKLIERVSKDEDHLALFHELLGQIPLSIQISGHKDLYEKYFTKNGGFLHIKVLSHAGH</sequence>
<accession>A0A5J4TQC4</accession>